<dbReference type="EMBL" id="CP119316">
    <property type="protein sequence ID" value="WEK46643.1"/>
    <property type="molecule type" value="Genomic_DNA"/>
</dbReference>
<reference evidence="1" key="1">
    <citation type="submission" date="2023-03" db="EMBL/GenBank/DDBJ databases">
        <title>Andean soil-derived lignocellulolytic bacterial consortium as a source of novel taxa and putative plastic-active enzymes.</title>
        <authorList>
            <person name="Diaz-Garcia L."/>
            <person name="Chuvochina M."/>
            <person name="Feuerriegel G."/>
            <person name="Bunk B."/>
            <person name="Sproer C."/>
            <person name="Streit W.R."/>
            <person name="Rodriguez L.M."/>
            <person name="Overmann J."/>
            <person name="Jimenez D.J."/>
        </authorList>
    </citation>
    <scope>NUCLEOTIDE SEQUENCE</scope>
    <source>
        <strain evidence="1">MAG 26</strain>
    </source>
</reference>
<evidence type="ECO:0008006" key="3">
    <source>
        <dbReference type="Google" id="ProtNLM"/>
    </source>
</evidence>
<dbReference type="Proteomes" id="UP001218362">
    <property type="component" value="Chromosome"/>
</dbReference>
<gene>
    <name evidence="1" type="ORF">P0Y56_16810</name>
</gene>
<sequence length="319" mass="35985">MKHHFGDELDRSYGHWTVTPNRERWAHHYPSLDRASDDIATLTLTRDDKAWKRALSFGNLTELTLHNPSQDQLAALTDFPKLAVLRITHAKPKSLTMLSEQKDLRELVLEYVSGVADLDAVGDLPTLTALHIENMRNLSDFAALGSSASLRYLALNGTPDWKQPIASLKFLGSMTAIELLRLGNVRIPEIANPFGSLLNSKTIRWLRLAMHILPLAEYARLEAALPNVDGARRPAFSKYGGIDRELSPRDIRARMPLAQFSEYTNLYVAPDGKRFERVPHQALLLGKGERHVSGAEQFVNERCDAHQQKYDALVSDFRR</sequence>
<protein>
    <recommendedName>
        <fullName evidence="3">Leucine-rich repeat domain-containing protein</fullName>
    </recommendedName>
</protein>
<dbReference type="SUPFAM" id="SSF52058">
    <property type="entry name" value="L domain-like"/>
    <property type="match status" value="1"/>
</dbReference>
<dbReference type="KEGG" id="acob:P0Y56_16810"/>
<evidence type="ECO:0000313" key="2">
    <source>
        <dbReference type="Proteomes" id="UP001218362"/>
    </source>
</evidence>
<accession>A0AAJ6BPG7</accession>
<proteinExistence type="predicted"/>
<dbReference type="AlphaFoldDB" id="A0AAJ6BPG7"/>
<name>A0AAJ6BPG7_9SPHN</name>
<dbReference type="InterPro" id="IPR032675">
    <property type="entry name" value="LRR_dom_sf"/>
</dbReference>
<evidence type="ECO:0000313" key="1">
    <source>
        <dbReference type="EMBL" id="WEK46643.1"/>
    </source>
</evidence>
<dbReference type="Gene3D" id="3.80.10.10">
    <property type="entry name" value="Ribonuclease Inhibitor"/>
    <property type="match status" value="1"/>
</dbReference>
<organism evidence="1 2">
    <name type="scientific">Candidatus Andeanibacterium colombiense</name>
    <dbReference type="NCBI Taxonomy" id="3121345"/>
    <lineage>
        <taxon>Bacteria</taxon>
        <taxon>Pseudomonadati</taxon>
        <taxon>Pseudomonadota</taxon>
        <taxon>Alphaproteobacteria</taxon>
        <taxon>Sphingomonadales</taxon>
        <taxon>Sphingomonadaceae</taxon>
        <taxon>Candidatus Andeanibacterium</taxon>
    </lineage>
</organism>